<dbReference type="RefSeq" id="WP_101891962.1">
    <property type="nucleotide sequence ID" value="NZ_JABUHG010000002.1"/>
</dbReference>
<accession>A0AAW6YCI3</accession>
<organism evidence="3 4">
    <name type="scientific">Gardnerella vaginalis</name>
    <dbReference type="NCBI Taxonomy" id="2702"/>
    <lineage>
        <taxon>Bacteria</taxon>
        <taxon>Bacillati</taxon>
        <taxon>Actinomycetota</taxon>
        <taxon>Actinomycetes</taxon>
        <taxon>Bifidobacteriales</taxon>
        <taxon>Bifidobacteriaceae</taxon>
        <taxon>Gardnerella</taxon>
    </lineage>
</organism>
<dbReference type="GO" id="GO:0005975">
    <property type="term" value="P:carbohydrate metabolic process"/>
    <property type="evidence" value="ECO:0007669"/>
    <property type="project" value="InterPro"/>
</dbReference>
<protein>
    <submittedName>
        <fullName evidence="3">AGE family epimerase/isomerase</fullName>
        <ecNumber evidence="3">5.-.-.-</ecNumber>
    </submittedName>
</protein>
<proteinExistence type="inferred from homology"/>
<dbReference type="GO" id="GO:0016853">
    <property type="term" value="F:isomerase activity"/>
    <property type="evidence" value="ECO:0007669"/>
    <property type="project" value="UniProtKB-KW"/>
</dbReference>
<dbReference type="InterPro" id="IPR010819">
    <property type="entry name" value="AGE/CE"/>
</dbReference>
<reference evidence="3" key="1">
    <citation type="submission" date="2023-05" db="EMBL/GenBank/DDBJ databases">
        <title>Cataloging the Phylogenetic Diversity of Human Bladder Bacteria.</title>
        <authorList>
            <person name="Du J."/>
        </authorList>
    </citation>
    <scope>NUCLEOTIDE SEQUENCE</scope>
    <source>
        <strain evidence="3">UMB6789</strain>
    </source>
</reference>
<dbReference type="Proteomes" id="UP001237784">
    <property type="component" value="Unassembled WGS sequence"/>
</dbReference>
<keyword evidence="2 3" id="KW-0413">Isomerase</keyword>
<dbReference type="SUPFAM" id="SSF48208">
    <property type="entry name" value="Six-hairpin glycosidases"/>
    <property type="match status" value="1"/>
</dbReference>
<dbReference type="InterPro" id="IPR012341">
    <property type="entry name" value="6hp_glycosidase-like_sf"/>
</dbReference>
<dbReference type="Gene3D" id="1.50.10.10">
    <property type="match status" value="1"/>
</dbReference>
<evidence type="ECO:0000313" key="4">
    <source>
        <dbReference type="Proteomes" id="UP001237784"/>
    </source>
</evidence>
<dbReference type="PANTHER" id="PTHR15108">
    <property type="entry name" value="N-ACYLGLUCOSAMINE-2-EPIMERASE"/>
    <property type="match status" value="1"/>
</dbReference>
<evidence type="ECO:0000313" key="3">
    <source>
        <dbReference type="EMBL" id="MDK7063061.1"/>
    </source>
</evidence>
<dbReference type="AlphaFoldDB" id="A0AAW6YCI3"/>
<sequence length="416" mass="48084">MQDFETTKYTFDTQANRIFMAEQTKQLLDFAKNFPAPIGGSGWLNTDGTLDKTRGVQTWITARMTHVYSIGEMLGYKEANQLVERGLDGLLGPLHDNEHGGWYPQVSWNKEPEKDKICYTHAFVILAASSALLAGHERAKQLLEDALKVFDKYFWNNEIGLTVDTWDTSFNKLDSYRGLNANMHTTEAFLAVADSTGDEKYRERAKRIISHVINWASNNNWRIPEHFNDQWQADLEYNKDKKDDQFKPYGATPGHGIEWSRLILQWAYSYYKEDCKQRREALNAAENLFNQALKDGWNADGQPGIVYTTDWNGKPIVHDRMHWTLAEAINTSSTLYRITKNKQYATWYKEFCKYLDHSVIDHSNGSWFHQLDDKNNVLNTVWPGKSDTYHAFQSTLIPFIDPTCSIASAIYREQLD</sequence>
<gene>
    <name evidence="3" type="ORF">QP372_00790</name>
</gene>
<evidence type="ECO:0000256" key="1">
    <source>
        <dbReference type="ARBA" id="ARBA00008558"/>
    </source>
</evidence>
<evidence type="ECO:0000256" key="2">
    <source>
        <dbReference type="ARBA" id="ARBA00023235"/>
    </source>
</evidence>
<dbReference type="Pfam" id="PF07221">
    <property type="entry name" value="GlcNAc_2-epim"/>
    <property type="match status" value="1"/>
</dbReference>
<comment type="caution">
    <text evidence="3">The sequence shown here is derived from an EMBL/GenBank/DDBJ whole genome shotgun (WGS) entry which is preliminary data.</text>
</comment>
<dbReference type="EC" id="5.-.-.-" evidence="3"/>
<name>A0AAW6YCI3_GARVA</name>
<comment type="similarity">
    <text evidence="1">Belongs to the N-acylglucosamine 2-epimerase family.</text>
</comment>
<dbReference type="InterPro" id="IPR008928">
    <property type="entry name" value="6-hairpin_glycosidase_sf"/>
</dbReference>
<dbReference type="EMBL" id="JASOME010000001">
    <property type="protein sequence ID" value="MDK7063061.1"/>
    <property type="molecule type" value="Genomic_DNA"/>
</dbReference>